<gene>
    <name evidence="10" type="ORF">E1I69_19470</name>
</gene>
<dbReference type="OrthoDB" id="1033810at2"/>
<reference evidence="10 11" key="1">
    <citation type="journal article" date="2019" name="Indoor Air">
        <title>Impacts of indoor surface finishes on bacterial viability.</title>
        <authorList>
            <person name="Hu J."/>
            <person name="Maamar S.B."/>
            <person name="Glawe A.J."/>
            <person name="Gottel N."/>
            <person name="Gilbert J.A."/>
            <person name="Hartmann E.M."/>
        </authorList>
    </citation>
    <scope>NUCLEOTIDE SEQUENCE [LARGE SCALE GENOMIC DNA]</scope>
    <source>
        <strain evidence="10 11">AF060A6</strain>
    </source>
</reference>
<dbReference type="SUPFAM" id="SSF52540">
    <property type="entry name" value="P-loop containing nucleoside triphosphate hydrolases"/>
    <property type="match status" value="1"/>
</dbReference>
<comment type="catalytic activity">
    <reaction evidence="8">
        <text>GMP + ATP = GDP + ADP</text>
        <dbReference type="Rhea" id="RHEA:20780"/>
        <dbReference type="ChEBI" id="CHEBI:30616"/>
        <dbReference type="ChEBI" id="CHEBI:58115"/>
        <dbReference type="ChEBI" id="CHEBI:58189"/>
        <dbReference type="ChEBI" id="CHEBI:456216"/>
        <dbReference type="EC" id="2.7.4.8"/>
    </reaction>
</comment>
<evidence type="ECO:0000259" key="9">
    <source>
        <dbReference type="PROSITE" id="PS50052"/>
    </source>
</evidence>
<dbReference type="InterPro" id="IPR027417">
    <property type="entry name" value="P-loop_NTPase"/>
</dbReference>
<dbReference type="PANTHER" id="PTHR23117">
    <property type="entry name" value="GUANYLATE KINASE-RELATED"/>
    <property type="match status" value="1"/>
</dbReference>
<dbReference type="Gene3D" id="3.40.50.300">
    <property type="entry name" value="P-loop containing nucleotide triphosphate hydrolases"/>
    <property type="match status" value="1"/>
</dbReference>
<protein>
    <recommendedName>
        <fullName evidence="4">Guanylate kinase</fullName>
        <ecNumber evidence="3">2.7.4.8</ecNumber>
    </recommendedName>
    <alternativeName>
        <fullName evidence="7">GMP kinase</fullName>
    </alternativeName>
</protein>
<keyword evidence="6 10" id="KW-0418">Kinase</keyword>
<dbReference type="InterPro" id="IPR008144">
    <property type="entry name" value="Guanylate_kin-like_dom"/>
</dbReference>
<sequence>MYKLKDKERIFIYTGPDGSGRKTLGKMVATAFDMQTVPSFTTRSPRPFENNGEDYHFVNKETFQQMMQQNEFLESVEIDGHFYGIREIDIVKIFKKHKVVYLTLNPEGADLLKQMYGDKAIRIFVYADRDTVHERQKERGDSVEDIERHLNHYDETMAYKTSCEHVFENYDLPQVSYQISELIETYLDRQLIADDY</sequence>
<evidence type="ECO:0000256" key="2">
    <source>
        <dbReference type="ARBA" id="ARBA00005790"/>
    </source>
</evidence>
<dbReference type="PANTHER" id="PTHR23117:SF13">
    <property type="entry name" value="GUANYLATE KINASE"/>
    <property type="match status" value="1"/>
</dbReference>
<dbReference type="FunFam" id="3.30.63.10:FF:000002">
    <property type="entry name" value="Guanylate kinase 1"/>
    <property type="match status" value="1"/>
</dbReference>
<dbReference type="AlphaFoldDB" id="A0A4S3PMD5"/>
<dbReference type="SMART" id="SM00072">
    <property type="entry name" value="GuKc"/>
    <property type="match status" value="1"/>
</dbReference>
<dbReference type="Proteomes" id="UP000306477">
    <property type="component" value="Unassembled WGS sequence"/>
</dbReference>
<dbReference type="PROSITE" id="PS50052">
    <property type="entry name" value="GUANYLATE_KINASE_2"/>
    <property type="match status" value="1"/>
</dbReference>
<dbReference type="InterPro" id="IPR008145">
    <property type="entry name" value="GK/Ca_channel_bsu"/>
</dbReference>
<dbReference type="RefSeq" id="WP_136381235.1">
    <property type="nucleotide sequence ID" value="NZ_SLUB01000051.1"/>
</dbReference>
<evidence type="ECO:0000256" key="4">
    <source>
        <dbReference type="ARBA" id="ARBA00016296"/>
    </source>
</evidence>
<dbReference type="InterPro" id="IPR020590">
    <property type="entry name" value="Guanylate_kinase_CS"/>
</dbReference>
<keyword evidence="11" id="KW-1185">Reference proteome</keyword>
<evidence type="ECO:0000256" key="1">
    <source>
        <dbReference type="ARBA" id="ARBA00003531"/>
    </source>
</evidence>
<evidence type="ECO:0000256" key="8">
    <source>
        <dbReference type="ARBA" id="ARBA00048594"/>
    </source>
</evidence>
<dbReference type="EC" id="2.7.4.8" evidence="3"/>
<evidence type="ECO:0000256" key="5">
    <source>
        <dbReference type="ARBA" id="ARBA00022679"/>
    </source>
</evidence>
<dbReference type="STRING" id="1033734.GCA_000285535_00404"/>
<accession>A0A4S3PMD5</accession>
<evidence type="ECO:0000313" key="10">
    <source>
        <dbReference type="EMBL" id="THE10245.1"/>
    </source>
</evidence>
<dbReference type="PROSITE" id="PS00856">
    <property type="entry name" value="GUANYLATE_KINASE_1"/>
    <property type="match status" value="1"/>
</dbReference>
<keyword evidence="5" id="KW-0808">Transferase</keyword>
<dbReference type="GO" id="GO:0005829">
    <property type="term" value="C:cytosol"/>
    <property type="evidence" value="ECO:0007669"/>
    <property type="project" value="TreeGrafter"/>
</dbReference>
<comment type="caution">
    <text evidence="10">The sequence shown here is derived from an EMBL/GenBank/DDBJ whole genome shotgun (WGS) entry which is preliminary data.</text>
</comment>
<organism evidence="10 11">
    <name type="scientific">Bacillus timonensis</name>
    <dbReference type="NCBI Taxonomy" id="1033734"/>
    <lineage>
        <taxon>Bacteria</taxon>
        <taxon>Bacillati</taxon>
        <taxon>Bacillota</taxon>
        <taxon>Bacilli</taxon>
        <taxon>Bacillales</taxon>
        <taxon>Bacillaceae</taxon>
        <taxon>Bacillus</taxon>
    </lineage>
</organism>
<dbReference type="EMBL" id="SLUB01000051">
    <property type="protein sequence ID" value="THE10245.1"/>
    <property type="molecule type" value="Genomic_DNA"/>
</dbReference>
<comment type="similarity">
    <text evidence="2">Belongs to the guanylate kinase family.</text>
</comment>
<evidence type="ECO:0000256" key="7">
    <source>
        <dbReference type="ARBA" id="ARBA00030128"/>
    </source>
</evidence>
<dbReference type="Pfam" id="PF00625">
    <property type="entry name" value="Guanylate_kin"/>
    <property type="match status" value="1"/>
</dbReference>
<proteinExistence type="inferred from homology"/>
<feature type="domain" description="Guanylate kinase-like" evidence="9">
    <location>
        <begin position="8"/>
        <end position="184"/>
    </location>
</feature>
<evidence type="ECO:0000256" key="3">
    <source>
        <dbReference type="ARBA" id="ARBA00012961"/>
    </source>
</evidence>
<name>A0A4S3PMD5_9BACI</name>
<comment type="function">
    <text evidence="1">Essential for recycling GMP and indirectly, cGMP.</text>
</comment>
<dbReference type="GO" id="GO:0004385">
    <property type="term" value="F:GMP kinase activity"/>
    <property type="evidence" value="ECO:0007669"/>
    <property type="project" value="UniProtKB-EC"/>
</dbReference>
<evidence type="ECO:0000313" key="11">
    <source>
        <dbReference type="Proteomes" id="UP000306477"/>
    </source>
</evidence>
<evidence type="ECO:0000256" key="6">
    <source>
        <dbReference type="ARBA" id="ARBA00022777"/>
    </source>
</evidence>